<dbReference type="EMBL" id="BRYB01005048">
    <property type="protein sequence ID" value="GMI19769.1"/>
    <property type="molecule type" value="Genomic_DNA"/>
</dbReference>
<name>A0ABQ6M5F5_9STRA</name>
<sequence length="136" mass="13956">MALSLSPAPPFVPGLLVSPLPPPPKAYVSLLARPFPADPADPPVAGALFPAALLPPSSLSSGASLASPFNLSPANFRVPPQTGVAAGDLLLEARLCTDESCGEVLAEGRGLSKVVKIEGDEMRAPARVEMKDVRGH</sequence>
<reference evidence="1 2" key="1">
    <citation type="journal article" date="2023" name="Commun. Biol.">
        <title>Genome analysis of Parmales, the sister group of diatoms, reveals the evolutionary specialization of diatoms from phago-mixotrophs to photoautotrophs.</title>
        <authorList>
            <person name="Ban H."/>
            <person name="Sato S."/>
            <person name="Yoshikawa S."/>
            <person name="Yamada K."/>
            <person name="Nakamura Y."/>
            <person name="Ichinomiya M."/>
            <person name="Sato N."/>
            <person name="Blanc-Mathieu R."/>
            <person name="Endo H."/>
            <person name="Kuwata A."/>
            <person name="Ogata H."/>
        </authorList>
    </citation>
    <scope>NUCLEOTIDE SEQUENCE [LARGE SCALE GENOMIC DNA]</scope>
</reference>
<accession>A0ABQ6M5F5</accession>
<organism evidence="1 2">
    <name type="scientific">Tetraparma gracilis</name>
    <dbReference type="NCBI Taxonomy" id="2962635"/>
    <lineage>
        <taxon>Eukaryota</taxon>
        <taxon>Sar</taxon>
        <taxon>Stramenopiles</taxon>
        <taxon>Ochrophyta</taxon>
        <taxon>Bolidophyceae</taxon>
        <taxon>Parmales</taxon>
        <taxon>Triparmaceae</taxon>
        <taxon>Tetraparma</taxon>
    </lineage>
</organism>
<keyword evidence="2" id="KW-1185">Reference proteome</keyword>
<evidence type="ECO:0000313" key="2">
    <source>
        <dbReference type="Proteomes" id="UP001165060"/>
    </source>
</evidence>
<gene>
    <name evidence="1" type="ORF">TeGR_g1873</name>
</gene>
<protein>
    <submittedName>
        <fullName evidence="1">Uncharacterized protein</fullName>
    </submittedName>
</protein>
<comment type="caution">
    <text evidence="1">The sequence shown here is derived from an EMBL/GenBank/DDBJ whole genome shotgun (WGS) entry which is preliminary data.</text>
</comment>
<evidence type="ECO:0000313" key="1">
    <source>
        <dbReference type="EMBL" id="GMI19769.1"/>
    </source>
</evidence>
<proteinExistence type="predicted"/>
<dbReference type="Proteomes" id="UP001165060">
    <property type="component" value="Unassembled WGS sequence"/>
</dbReference>